<dbReference type="AlphaFoldDB" id="A0A3P8NG69"/>
<feature type="domain" description="RRM" evidence="17">
    <location>
        <begin position="171"/>
        <end position="250"/>
    </location>
</feature>
<dbReference type="OrthoDB" id="10039782at2759"/>
<sequence length="630" mass="71655">MYKDYRSSRVAGLNALPFDPAANNDPLQFNGSSGQLVTDCPPLENTAENSKKRKRASLPPEGICNMTMDSNSITMPMSDPNAWATAMNNLGMPPMGITGQPLMPDFDPSLGMMAGITPMNPMMPGLGMVPAALSQDVPVVKEIIHCKSCTLFPPNPNLPPPATRDRPPGCKTVFVGGLPENATEQLIMEVFGQCGDITAIRKSKKNFCHIRFAEEPTVDKALFLSGYRIRLGSSTDKKDTGRLHVDFAQARDDLYEWECRQRMLAREERHRRKMEEDRLRPPSPPPIVHYSEHECGQLGDKIKDDGKFHEAVRVLLTWLERGEVNRRNANNFYSMIQSSNSHIRRLMSEKSQHEKEMEEAKDKFKTALAGILAQFEQIVSVFQAASKQKAWDHFSKAQRKNLDMWRKQAEEIRNMHNEQLMGIRREEEMEMSDDDMEDAPDSKDSEDSVSQAEALKEENDSLRCQLDAYRNEVELLKQEQGKNQPIRSEEDNTHSQQLSFLQQALQGMQKQLLKMREELKQREAELEKSLEEKQQLKNQVQNLKEGLQNLQNAHVMQVGIISTFLHVHPFGASIEYICSYLQRLDTKINPTEVESLLSRLPCTFRQELTGVGASLEKRWNFCGFQGIKST</sequence>
<evidence type="ECO:0000256" key="14">
    <source>
        <dbReference type="PROSITE-ProRule" id="PRU00176"/>
    </source>
</evidence>
<reference evidence="18" key="3">
    <citation type="submission" date="2025-08" db="UniProtKB">
        <authorList>
            <consortium name="Ensembl"/>
        </authorList>
    </citation>
    <scope>IDENTIFICATION</scope>
</reference>
<keyword evidence="10 15" id="KW-0175">Coiled coil</keyword>
<dbReference type="Ensembl" id="ENSACLT00000003868.2">
    <property type="protein sequence ID" value="ENSACLP00000003785.2"/>
    <property type="gene ID" value="ENSACLG00000002527.2"/>
</dbReference>
<evidence type="ECO:0000256" key="4">
    <source>
        <dbReference type="ARBA" id="ARBA00022475"/>
    </source>
</evidence>
<dbReference type="OMA" id="YTWLERG"/>
<gene>
    <name evidence="18" type="primary">ENOX2</name>
</gene>
<dbReference type="PROSITE" id="PS50102">
    <property type="entry name" value="RRM"/>
    <property type="match status" value="1"/>
</dbReference>
<reference evidence="18 19" key="1">
    <citation type="submission" date="2018-05" db="EMBL/GenBank/DDBJ databases">
        <authorList>
            <person name="Datahose"/>
        </authorList>
    </citation>
    <scope>NUCLEOTIDE SEQUENCE</scope>
</reference>
<comment type="similarity">
    <text evidence="13">Belongs to the ENOX family.</text>
</comment>
<evidence type="ECO:0000256" key="10">
    <source>
        <dbReference type="ARBA" id="ARBA00023054"/>
    </source>
</evidence>
<dbReference type="GO" id="GO:0007624">
    <property type="term" value="P:ultradian rhythm"/>
    <property type="evidence" value="ECO:0007669"/>
    <property type="project" value="InterPro"/>
</dbReference>
<keyword evidence="3" id="KW-0813">Transport</keyword>
<dbReference type="GO" id="GO:0009897">
    <property type="term" value="C:external side of plasma membrane"/>
    <property type="evidence" value="ECO:0007669"/>
    <property type="project" value="InterPro"/>
</dbReference>
<evidence type="ECO:0000256" key="11">
    <source>
        <dbReference type="ARBA" id="ARBA00023108"/>
    </source>
</evidence>
<evidence type="ECO:0000256" key="9">
    <source>
        <dbReference type="ARBA" id="ARBA00023027"/>
    </source>
</evidence>
<evidence type="ECO:0000313" key="18">
    <source>
        <dbReference type="Ensembl" id="ENSACLP00000003785.2"/>
    </source>
</evidence>
<protein>
    <recommendedName>
        <fullName evidence="17">RRM domain-containing protein</fullName>
    </recommendedName>
</protein>
<evidence type="ECO:0000256" key="2">
    <source>
        <dbReference type="ARBA" id="ARBA00004239"/>
    </source>
</evidence>
<dbReference type="PANTHER" id="PTHR16001">
    <property type="entry name" value="ECTO-NOX DISULFIDE-THIOL EXCHANGER"/>
    <property type="match status" value="1"/>
</dbReference>
<evidence type="ECO:0000256" key="6">
    <source>
        <dbReference type="ARBA" id="ARBA00022982"/>
    </source>
</evidence>
<dbReference type="CDD" id="cd12228">
    <property type="entry name" value="RRM_ENOX"/>
    <property type="match status" value="1"/>
</dbReference>
<reference evidence="19" key="2">
    <citation type="submission" date="2023-03" db="EMBL/GenBank/DDBJ databases">
        <authorList>
            <consortium name="Wellcome Sanger Institute Data Sharing"/>
        </authorList>
    </citation>
    <scope>NUCLEOTIDE SEQUENCE [LARGE SCALE GENOMIC DNA]</scope>
</reference>
<name>A0A3P8NG69_ASTCA</name>
<dbReference type="InterPro" id="IPR035979">
    <property type="entry name" value="RBD_domain_sf"/>
</dbReference>
<keyword evidence="14" id="KW-0694">RNA-binding</keyword>
<dbReference type="InterPro" id="IPR056611">
    <property type="entry name" value="ENOX1/2_dom"/>
</dbReference>
<dbReference type="SUPFAM" id="SSF54928">
    <property type="entry name" value="RNA-binding domain, RBD"/>
    <property type="match status" value="1"/>
</dbReference>
<organism evidence="18 19">
    <name type="scientific">Astatotilapia calliptera</name>
    <name type="common">Eastern happy</name>
    <name type="synonym">Chromis callipterus</name>
    <dbReference type="NCBI Taxonomy" id="8154"/>
    <lineage>
        <taxon>Eukaryota</taxon>
        <taxon>Metazoa</taxon>
        <taxon>Chordata</taxon>
        <taxon>Craniata</taxon>
        <taxon>Vertebrata</taxon>
        <taxon>Euteleostomi</taxon>
        <taxon>Actinopterygii</taxon>
        <taxon>Neopterygii</taxon>
        <taxon>Teleostei</taxon>
        <taxon>Neoteleostei</taxon>
        <taxon>Acanthomorphata</taxon>
        <taxon>Ovalentaria</taxon>
        <taxon>Cichlomorphae</taxon>
        <taxon>Cichliformes</taxon>
        <taxon>Cichlidae</taxon>
        <taxon>African cichlids</taxon>
        <taxon>Pseudocrenilabrinae</taxon>
        <taxon>Haplochromini</taxon>
        <taxon>Astatotilapia</taxon>
    </lineage>
</organism>
<evidence type="ECO:0000256" key="12">
    <source>
        <dbReference type="ARBA" id="ARBA00023136"/>
    </source>
</evidence>
<dbReference type="InterPro" id="IPR000504">
    <property type="entry name" value="RRM_dom"/>
</dbReference>
<feature type="region of interest" description="Disordered" evidence="16">
    <location>
        <begin position="15"/>
        <end position="61"/>
    </location>
</feature>
<feature type="compositionally biased region" description="Acidic residues" evidence="16">
    <location>
        <begin position="429"/>
        <end position="439"/>
    </location>
</feature>
<evidence type="ECO:0000256" key="13">
    <source>
        <dbReference type="ARBA" id="ARBA00061134"/>
    </source>
</evidence>
<evidence type="ECO:0000313" key="19">
    <source>
        <dbReference type="Proteomes" id="UP000265100"/>
    </source>
</evidence>
<keyword evidence="5" id="KW-0964">Secreted</keyword>
<evidence type="ECO:0000256" key="16">
    <source>
        <dbReference type="SAM" id="MobiDB-lite"/>
    </source>
</evidence>
<keyword evidence="11" id="KW-0090">Biological rhythms</keyword>
<keyword evidence="9" id="KW-0520">NAD</keyword>
<dbReference type="Gene3D" id="3.30.70.330">
    <property type="match status" value="1"/>
</dbReference>
<accession>A0A3P8NG69</accession>
<keyword evidence="8" id="KW-0186">Copper</keyword>
<evidence type="ECO:0000256" key="3">
    <source>
        <dbReference type="ARBA" id="ARBA00022448"/>
    </source>
</evidence>
<dbReference type="GO" id="GO:0003723">
    <property type="term" value="F:RNA binding"/>
    <property type="evidence" value="ECO:0007669"/>
    <property type="project" value="UniProtKB-UniRule"/>
</dbReference>
<evidence type="ECO:0000256" key="7">
    <source>
        <dbReference type="ARBA" id="ARBA00023002"/>
    </source>
</evidence>
<evidence type="ECO:0000259" key="17">
    <source>
        <dbReference type="PROSITE" id="PS50102"/>
    </source>
</evidence>
<dbReference type="Proteomes" id="UP000265100">
    <property type="component" value="Chromosome 2"/>
</dbReference>
<keyword evidence="4" id="KW-1003">Cell membrane</keyword>
<dbReference type="GO" id="GO:0016491">
    <property type="term" value="F:oxidoreductase activity"/>
    <property type="evidence" value="ECO:0007669"/>
    <property type="project" value="UniProtKB-KW"/>
</dbReference>
<dbReference type="GeneTree" id="ENSGT00390000006788"/>
<evidence type="ECO:0000256" key="15">
    <source>
        <dbReference type="SAM" id="Coils"/>
    </source>
</evidence>
<dbReference type="Pfam" id="PF23267">
    <property type="entry name" value="ENOX1"/>
    <property type="match status" value="1"/>
</dbReference>
<evidence type="ECO:0000256" key="5">
    <source>
        <dbReference type="ARBA" id="ARBA00022525"/>
    </source>
</evidence>
<dbReference type="GO" id="GO:0005576">
    <property type="term" value="C:extracellular region"/>
    <property type="evidence" value="ECO:0007669"/>
    <property type="project" value="UniProtKB-SubCell"/>
</dbReference>
<evidence type="ECO:0000256" key="1">
    <source>
        <dbReference type="ARBA" id="ARBA00004236"/>
    </source>
</evidence>
<dbReference type="Bgee" id="ENSACLG00000002527">
    <property type="expression patterns" value="Expressed in camera-type eye and 6 other cell types or tissues"/>
</dbReference>
<feature type="coiled-coil region" evidence="15">
    <location>
        <begin position="336"/>
        <end position="363"/>
    </location>
</feature>
<dbReference type="SMART" id="SM00360">
    <property type="entry name" value="RRM"/>
    <property type="match status" value="1"/>
</dbReference>
<keyword evidence="6" id="KW-0249">Electron transport</keyword>
<proteinExistence type="inferred from homology"/>
<comment type="subcellular location">
    <subcellularLocation>
        <location evidence="1">Cell membrane</location>
    </subcellularLocation>
    <subcellularLocation>
        <location evidence="2">Secreted</location>
        <location evidence="2">Extracellular space</location>
    </subcellularLocation>
</comment>
<dbReference type="PANTHER" id="PTHR16001:SF7">
    <property type="entry name" value="ECTO-NOX DISULFIDE-THIOL EXCHANGER 2"/>
    <property type="match status" value="1"/>
</dbReference>
<dbReference type="InterPro" id="IPR038876">
    <property type="entry name" value="ENOX"/>
</dbReference>
<evidence type="ECO:0000256" key="8">
    <source>
        <dbReference type="ARBA" id="ARBA00023008"/>
    </source>
</evidence>
<feature type="region of interest" description="Disordered" evidence="16">
    <location>
        <begin position="429"/>
        <end position="461"/>
    </location>
</feature>
<reference evidence="18" key="4">
    <citation type="submission" date="2025-09" db="UniProtKB">
        <authorList>
            <consortium name="Ensembl"/>
        </authorList>
    </citation>
    <scope>IDENTIFICATION</scope>
</reference>
<dbReference type="InterPro" id="IPR012677">
    <property type="entry name" value="Nucleotide-bd_a/b_plait_sf"/>
</dbReference>
<keyword evidence="19" id="KW-1185">Reference proteome</keyword>
<feature type="compositionally biased region" description="Polar residues" evidence="16">
    <location>
        <begin position="25"/>
        <end position="36"/>
    </location>
</feature>
<dbReference type="FunFam" id="3.30.70.330:FF:000083">
    <property type="entry name" value="Putative ecto-NOX disulfide-thiol exchanger 1"/>
    <property type="match status" value="1"/>
</dbReference>
<dbReference type="Pfam" id="PF00076">
    <property type="entry name" value="RRM_1"/>
    <property type="match status" value="1"/>
</dbReference>
<dbReference type="InterPro" id="IPR034140">
    <property type="entry name" value="ENOX_RRM"/>
</dbReference>
<keyword evidence="7" id="KW-0560">Oxidoreductase</keyword>
<keyword evidence="12" id="KW-0472">Membrane</keyword>